<dbReference type="PROSITE" id="PS50011">
    <property type="entry name" value="PROTEIN_KINASE_DOM"/>
    <property type="match status" value="1"/>
</dbReference>
<keyword evidence="4" id="KW-1185">Reference proteome</keyword>
<sequence length="764" mass="84041">MNINTAYGLIQSFAKEMELPKNRVAQDAKPSLDKIASIVKGCMQTHAITADQKAELVNCLTSITNLGDDLSSNQFIAKTLAKKAQNVLKIAQSLDASKLESPLGLSSKNTPQRAESKQQTNISPHVSDKAKSHSHGVSKASRKVFSRRAIVKPEPEVSPPVSDKAKSRSSVASKESSKAPSKPEEISSHPRVEVVKRESVQSLAKKGVKALSGKGVGHPSEKQKALTKALAELLDTPRFERKIDEKLAKSLIKWASDNKDAAEPNVKELARVLDEIHQEVEPNTLRSMQELKTNLKTAIDALRDVEAERVREAPPDRPKKADVNPLLEKSKSIEAKLSKNKSRLQLKKLKKSGSFIQKELHRHETIGDTTEGAIQSIKAVTEKAEVKQEKLKAAKVEEQASSPTKATKKTPDKYVKIEFTGDKQTLDEQLENEDAAGQQLKMAGQHKMTLRKKSGAEKKYTHKRLLGEGGFGDVHEFMSASGRKSKAVKFHRAALPGIASHKAQQLADQFKSPSTGEIVKTVPGLKKPPKIIGTTATGLEVEVSRVYDRGDLDKLNKPIGYEEAVTGVMELAFGLAHLHRGDAKASVVHTDIKPGNVLVQEQDGKLHFVLADLDGLAESEIGLGLTGRSPAFIQGDDLTWLLNLDLRNHPPVKKVLENPAVFAKSLDTRALGVTLKVLMTGLPLEEVIQDLYEEGGTQMIKPEMTYEDLRDSIKSNTTPQQEEMLKKMCAVINKMTDEDWTKRISMEDALDRLAKIGFPMPEYR</sequence>
<dbReference type="SMART" id="SM00220">
    <property type="entry name" value="S_TKc"/>
    <property type="match status" value="1"/>
</dbReference>
<feature type="compositionally biased region" description="Polar residues" evidence="1">
    <location>
        <begin position="104"/>
        <end position="124"/>
    </location>
</feature>
<feature type="compositionally biased region" description="Basic residues" evidence="1">
    <location>
        <begin position="132"/>
        <end position="150"/>
    </location>
</feature>
<dbReference type="RefSeq" id="WP_098037761.1">
    <property type="nucleotide sequence ID" value="NZ_CWGJ01000009.1"/>
</dbReference>
<name>A0A0H5DPH7_9BACT</name>
<dbReference type="Gene3D" id="1.10.510.10">
    <property type="entry name" value="Transferase(Phosphotransferase) domain 1"/>
    <property type="match status" value="2"/>
</dbReference>
<feature type="region of interest" description="Disordered" evidence="1">
    <location>
        <begin position="101"/>
        <end position="199"/>
    </location>
</feature>
<dbReference type="EMBL" id="CWGJ01000009">
    <property type="protein sequence ID" value="CRX37898.1"/>
    <property type="molecule type" value="Genomic_DNA"/>
</dbReference>
<dbReference type="Proteomes" id="UP000220251">
    <property type="component" value="Unassembled WGS sequence"/>
</dbReference>
<dbReference type="GO" id="GO:0005524">
    <property type="term" value="F:ATP binding"/>
    <property type="evidence" value="ECO:0007669"/>
    <property type="project" value="InterPro"/>
</dbReference>
<reference evidence="4" key="1">
    <citation type="submission" date="2015-06" db="EMBL/GenBank/DDBJ databases">
        <authorList>
            <person name="Bertelli C."/>
        </authorList>
    </citation>
    <scope>NUCLEOTIDE SEQUENCE [LARGE SCALE GENOMIC DNA]</scope>
    <source>
        <strain evidence="4">CRIB-30</strain>
    </source>
</reference>
<dbReference type="SUPFAM" id="SSF56112">
    <property type="entry name" value="Protein kinase-like (PK-like)"/>
    <property type="match status" value="1"/>
</dbReference>
<evidence type="ECO:0000313" key="4">
    <source>
        <dbReference type="Proteomes" id="UP000220251"/>
    </source>
</evidence>
<dbReference type="InterPro" id="IPR011009">
    <property type="entry name" value="Kinase-like_dom_sf"/>
</dbReference>
<feature type="compositionally biased region" description="Basic and acidic residues" evidence="1">
    <location>
        <begin position="175"/>
        <end position="199"/>
    </location>
</feature>
<accession>A0A0H5DPH7</accession>
<protein>
    <recommendedName>
        <fullName evidence="2">Protein kinase domain-containing protein</fullName>
    </recommendedName>
</protein>
<feature type="domain" description="Protein kinase" evidence="2">
    <location>
        <begin position="460"/>
        <end position="763"/>
    </location>
</feature>
<dbReference type="GO" id="GO:0004674">
    <property type="term" value="F:protein serine/threonine kinase activity"/>
    <property type="evidence" value="ECO:0007669"/>
    <property type="project" value="TreeGrafter"/>
</dbReference>
<evidence type="ECO:0000313" key="3">
    <source>
        <dbReference type="EMBL" id="CRX37898.1"/>
    </source>
</evidence>
<gene>
    <name evidence="3" type="ORF">ELAC_0543</name>
</gene>
<dbReference type="PANTHER" id="PTHR44167:SF24">
    <property type="entry name" value="SERINE_THREONINE-PROTEIN KINASE CHK2"/>
    <property type="match status" value="1"/>
</dbReference>
<proteinExistence type="predicted"/>
<dbReference type="InterPro" id="IPR008271">
    <property type="entry name" value="Ser/Thr_kinase_AS"/>
</dbReference>
<dbReference type="OrthoDB" id="9813021at2"/>
<organism evidence="3 4">
    <name type="scientific">Estrella lausannensis</name>
    <dbReference type="NCBI Taxonomy" id="483423"/>
    <lineage>
        <taxon>Bacteria</taxon>
        <taxon>Pseudomonadati</taxon>
        <taxon>Chlamydiota</taxon>
        <taxon>Chlamydiia</taxon>
        <taxon>Parachlamydiales</taxon>
        <taxon>Candidatus Criblamydiaceae</taxon>
        <taxon>Estrella</taxon>
    </lineage>
</organism>
<evidence type="ECO:0000259" key="2">
    <source>
        <dbReference type="PROSITE" id="PS50011"/>
    </source>
</evidence>
<dbReference type="InterPro" id="IPR000719">
    <property type="entry name" value="Prot_kinase_dom"/>
</dbReference>
<dbReference type="PANTHER" id="PTHR44167">
    <property type="entry name" value="OVARIAN-SPECIFIC SERINE/THREONINE-PROTEIN KINASE LOK-RELATED"/>
    <property type="match status" value="1"/>
</dbReference>
<dbReference type="PROSITE" id="PS00108">
    <property type="entry name" value="PROTEIN_KINASE_ST"/>
    <property type="match status" value="1"/>
</dbReference>
<evidence type="ECO:0000256" key="1">
    <source>
        <dbReference type="SAM" id="MobiDB-lite"/>
    </source>
</evidence>
<dbReference type="AlphaFoldDB" id="A0A0H5DPH7"/>